<keyword evidence="1" id="KW-0378">Hydrolase</keyword>
<dbReference type="Gene3D" id="3.30.1240.10">
    <property type="match status" value="1"/>
</dbReference>
<name>A0A174KAV9_9BACE</name>
<dbReference type="PRINTS" id="PR00119">
    <property type="entry name" value="CATATPASE"/>
</dbReference>
<accession>A0A6N2RAQ4</accession>
<evidence type="ECO:0000313" key="1">
    <source>
        <dbReference type="EMBL" id="CUP06918.1"/>
    </source>
</evidence>
<dbReference type="InterPro" id="IPR006379">
    <property type="entry name" value="HAD-SF_hydro_IIB"/>
</dbReference>
<reference evidence="3" key="2">
    <citation type="submission" date="2019-11" db="EMBL/GenBank/DDBJ databases">
        <authorList>
            <person name="Feng L."/>
        </authorList>
    </citation>
    <scope>NUCLEOTIDE SEQUENCE</scope>
    <source>
        <strain evidence="3">BfaecisLFYP10</strain>
    </source>
</reference>
<dbReference type="Pfam" id="PF08282">
    <property type="entry name" value="Hydrolase_3"/>
    <property type="match status" value="1"/>
</dbReference>
<dbReference type="EMBL" id="CZAE01000007">
    <property type="protein sequence ID" value="CUP06918.1"/>
    <property type="molecule type" value="Genomic_DNA"/>
</dbReference>
<evidence type="ECO:0000313" key="4">
    <source>
        <dbReference type="Proteomes" id="UP000095606"/>
    </source>
</evidence>
<evidence type="ECO:0000313" key="5">
    <source>
        <dbReference type="Proteomes" id="UP001060104"/>
    </source>
</evidence>
<dbReference type="GeneID" id="69588153"/>
<dbReference type="SFLD" id="SFLDG01140">
    <property type="entry name" value="C2.B:_Phosphomannomutase_and_P"/>
    <property type="match status" value="1"/>
</dbReference>
<sequence>MKYKLVVLDLDGTLTNSKKEITARNRETLIRIQEQGVRLVLASGRPTYGIVPLANELRMNEFGGFILSYNGGEIINWKSKEMMYENVLPNEVIPVLYECARTNHLSILTYDGAEIVTENSQDPYVQKEAFLNKMAVRETNDFLTDITLPVAKCLIVGDADQLIPVESELCIRLQGKINVFRSEPYFLELVPQGIDKALSLAVLLEATGVSREEVIAIGDGYNDLSMIKFAGMGIAMGNAQEPVKKAANDITLSNDEDGVAVAIEKHIQLSCPM</sequence>
<dbReference type="GO" id="GO:0050308">
    <property type="term" value="F:sugar-phosphatase activity"/>
    <property type="evidence" value="ECO:0007669"/>
    <property type="project" value="UniProtKB-EC"/>
</dbReference>
<accession>A0A174KAV9</accession>
<dbReference type="NCBIfam" id="TIGR00099">
    <property type="entry name" value="Cof-subfamily"/>
    <property type="match status" value="1"/>
</dbReference>
<dbReference type="AlphaFoldDB" id="A0A174KAV9"/>
<evidence type="ECO:0000313" key="2">
    <source>
        <dbReference type="EMBL" id="UVQ75903.1"/>
    </source>
</evidence>
<dbReference type="SFLD" id="SFLDS00003">
    <property type="entry name" value="Haloacid_Dehalogenase"/>
    <property type="match status" value="1"/>
</dbReference>
<dbReference type="EC" id="3.1.3.23" evidence="3"/>
<dbReference type="InterPro" id="IPR000150">
    <property type="entry name" value="Cof"/>
</dbReference>
<dbReference type="PROSITE" id="PS01229">
    <property type="entry name" value="COF_2"/>
    <property type="match status" value="1"/>
</dbReference>
<dbReference type="CDD" id="cd07516">
    <property type="entry name" value="HAD_Pase"/>
    <property type="match status" value="1"/>
</dbReference>
<dbReference type="PANTHER" id="PTHR10000:SF8">
    <property type="entry name" value="HAD SUPERFAMILY HYDROLASE-LIKE, TYPE 3"/>
    <property type="match status" value="1"/>
</dbReference>
<dbReference type="EMBL" id="CACRSZ010000006">
    <property type="protein sequence ID" value="VYS77866.1"/>
    <property type="molecule type" value="Genomic_DNA"/>
</dbReference>
<keyword evidence="5" id="KW-1185">Reference proteome</keyword>
<dbReference type="RefSeq" id="WP_055269327.1">
    <property type="nucleotide sequence ID" value="NZ_CACRSZ010000006.1"/>
</dbReference>
<dbReference type="EMBL" id="CP103141">
    <property type="protein sequence ID" value="UVQ75903.1"/>
    <property type="molecule type" value="Genomic_DNA"/>
</dbReference>
<dbReference type="InterPro" id="IPR023214">
    <property type="entry name" value="HAD_sf"/>
</dbReference>
<dbReference type="GO" id="GO:0005829">
    <property type="term" value="C:cytosol"/>
    <property type="evidence" value="ECO:0007669"/>
    <property type="project" value="TreeGrafter"/>
</dbReference>
<reference evidence="2" key="3">
    <citation type="submission" date="2022-08" db="EMBL/GenBank/DDBJ databases">
        <title>Genome Sequencing of Bacteroides fragilis Group Isolates with Nanopore Technology.</title>
        <authorList>
            <person name="Tisza M.J."/>
            <person name="Smith D."/>
            <person name="Dekker J.P."/>
        </authorList>
    </citation>
    <scope>NUCLEOTIDE SEQUENCE</scope>
    <source>
        <strain evidence="2">BFG-527</strain>
    </source>
</reference>
<dbReference type="SFLD" id="SFLDG01144">
    <property type="entry name" value="C2.B.4:_PGP_Like"/>
    <property type="match status" value="1"/>
</dbReference>
<organism evidence="1 4">
    <name type="scientific">Bacteroides faecis</name>
    <dbReference type="NCBI Taxonomy" id="674529"/>
    <lineage>
        <taxon>Bacteria</taxon>
        <taxon>Pseudomonadati</taxon>
        <taxon>Bacteroidota</taxon>
        <taxon>Bacteroidia</taxon>
        <taxon>Bacteroidales</taxon>
        <taxon>Bacteroidaceae</taxon>
        <taxon>Bacteroides</taxon>
    </lineage>
</organism>
<dbReference type="PANTHER" id="PTHR10000">
    <property type="entry name" value="PHOSPHOSERINE PHOSPHATASE"/>
    <property type="match status" value="1"/>
</dbReference>
<proteinExistence type="predicted"/>
<dbReference type="NCBIfam" id="TIGR01484">
    <property type="entry name" value="HAD-SF-IIB"/>
    <property type="match status" value="1"/>
</dbReference>
<dbReference type="SUPFAM" id="SSF56784">
    <property type="entry name" value="HAD-like"/>
    <property type="match status" value="1"/>
</dbReference>
<protein>
    <submittedName>
        <fullName evidence="2">Cof-type HAD-IIB family hydrolase</fullName>
    </submittedName>
    <submittedName>
        <fullName evidence="1">Haloacid dehalogenase</fullName>
        <ecNumber evidence="1">3.1.3.-</ecNumber>
    </submittedName>
    <submittedName>
        <fullName evidence="3">Sugar phosphatase YidA</fullName>
        <ecNumber evidence="3">3.1.3.23</ecNumber>
    </submittedName>
</protein>
<dbReference type="Proteomes" id="UP001060104">
    <property type="component" value="Chromosome"/>
</dbReference>
<dbReference type="Proteomes" id="UP000095606">
    <property type="component" value="Unassembled WGS sequence"/>
</dbReference>
<dbReference type="GO" id="GO:0000287">
    <property type="term" value="F:magnesium ion binding"/>
    <property type="evidence" value="ECO:0007669"/>
    <property type="project" value="TreeGrafter"/>
</dbReference>
<dbReference type="Gene3D" id="3.40.50.1000">
    <property type="entry name" value="HAD superfamily/HAD-like"/>
    <property type="match status" value="1"/>
</dbReference>
<dbReference type="InterPro" id="IPR036412">
    <property type="entry name" value="HAD-like_sf"/>
</dbReference>
<reference evidence="1 4" key="1">
    <citation type="submission" date="2015-09" db="EMBL/GenBank/DDBJ databases">
        <authorList>
            <consortium name="Pathogen Informatics"/>
        </authorList>
    </citation>
    <scope>NUCLEOTIDE SEQUENCE [LARGE SCALE GENOMIC DNA]</scope>
    <source>
        <strain evidence="1 4">2789STDY5834846</strain>
    </source>
</reference>
<dbReference type="EC" id="3.1.3.-" evidence="1"/>
<gene>
    <name evidence="1" type="primary">yidA_1</name>
    <name evidence="3" type="synonym">yidA_3</name>
    <name evidence="3" type="ORF">BFLFYP10_05193</name>
    <name evidence="1" type="ORF">ERS852461_01780</name>
    <name evidence="2" type="ORF">NXY30_05800</name>
</gene>
<evidence type="ECO:0000313" key="3">
    <source>
        <dbReference type="EMBL" id="VYS77866.1"/>
    </source>
</evidence>